<feature type="compositionally biased region" description="Basic residues" evidence="1">
    <location>
        <begin position="76"/>
        <end position="85"/>
    </location>
</feature>
<evidence type="ECO:0000313" key="3">
    <source>
        <dbReference type="RefSeq" id="XP_009768283.1"/>
    </source>
</evidence>
<keyword evidence="2" id="KW-1185">Reference proteome</keyword>
<reference evidence="3" key="2">
    <citation type="submission" date="2025-08" db="UniProtKB">
        <authorList>
            <consortium name="RefSeq"/>
        </authorList>
    </citation>
    <scope>IDENTIFICATION</scope>
    <source>
        <tissue evidence="3">Leaf</tissue>
    </source>
</reference>
<dbReference type="Proteomes" id="UP000189701">
    <property type="component" value="Unplaced"/>
</dbReference>
<accession>A0A1U7VPG1</accession>
<dbReference type="AlphaFoldDB" id="A0A1U7VPG1"/>
<evidence type="ECO:0000256" key="1">
    <source>
        <dbReference type="SAM" id="MobiDB-lite"/>
    </source>
</evidence>
<dbReference type="RefSeq" id="XP_009768283.1">
    <property type="nucleotide sequence ID" value="XM_009769981.1"/>
</dbReference>
<organism evidence="2 3">
    <name type="scientific">Nicotiana sylvestris</name>
    <name type="common">Wood tobacco</name>
    <name type="synonym">South American tobacco</name>
    <dbReference type="NCBI Taxonomy" id="4096"/>
    <lineage>
        <taxon>Eukaryota</taxon>
        <taxon>Viridiplantae</taxon>
        <taxon>Streptophyta</taxon>
        <taxon>Embryophyta</taxon>
        <taxon>Tracheophyta</taxon>
        <taxon>Spermatophyta</taxon>
        <taxon>Magnoliopsida</taxon>
        <taxon>eudicotyledons</taxon>
        <taxon>Gunneridae</taxon>
        <taxon>Pentapetalae</taxon>
        <taxon>asterids</taxon>
        <taxon>lamiids</taxon>
        <taxon>Solanales</taxon>
        <taxon>Solanaceae</taxon>
        <taxon>Nicotianoideae</taxon>
        <taxon>Nicotianeae</taxon>
        <taxon>Nicotiana</taxon>
    </lineage>
</organism>
<protein>
    <submittedName>
        <fullName evidence="3">Uncharacterized protein LOC104219318</fullName>
    </submittedName>
</protein>
<proteinExistence type="predicted"/>
<reference evidence="2" key="1">
    <citation type="journal article" date="2013" name="Genome Biol.">
        <title>Reference genomes and transcriptomes of Nicotiana sylvestris and Nicotiana tomentosiformis.</title>
        <authorList>
            <person name="Sierro N."/>
            <person name="Battey J.N."/>
            <person name="Ouadi S."/>
            <person name="Bovet L."/>
            <person name="Goepfert S."/>
            <person name="Bakaher N."/>
            <person name="Peitsch M.C."/>
            <person name="Ivanov N.V."/>
        </authorList>
    </citation>
    <scope>NUCLEOTIDE SEQUENCE [LARGE SCALE GENOMIC DNA]</scope>
</reference>
<evidence type="ECO:0000313" key="2">
    <source>
        <dbReference type="Proteomes" id="UP000189701"/>
    </source>
</evidence>
<name>A0A1U7VPG1_NICSY</name>
<gene>
    <name evidence="3" type="primary">LOC104219318</name>
</gene>
<feature type="region of interest" description="Disordered" evidence="1">
    <location>
        <begin position="66"/>
        <end position="85"/>
    </location>
</feature>
<sequence length="183" mass="20913">MVYFELTNIIFAQYSSRIPSIAIDLSLRKTQHWVLIEKSEIDGFQDQSLKLSTLKQMMKKKEASSSVLEGDLASPSKKKKQGLARKRKNNLGTIKIVLESIPKLPFSICGMSRRKWPSLLVDHDQIEVPTEEHAGDWPSLLLQKLVQRQVLPIVTRPGFHVRSAAPGVSLYLIYCFCQFLFRQ</sequence>